<comment type="caution">
    <text evidence="1">The sequence shown here is derived from an EMBL/GenBank/DDBJ whole genome shotgun (WGS) entry which is preliminary data.</text>
</comment>
<proteinExistence type="predicted"/>
<name>A0A366HIB0_9BURK</name>
<dbReference type="Proteomes" id="UP000253628">
    <property type="component" value="Unassembled WGS sequence"/>
</dbReference>
<evidence type="ECO:0000313" key="2">
    <source>
        <dbReference type="Proteomes" id="UP000253628"/>
    </source>
</evidence>
<accession>A0A366HIB0</accession>
<protein>
    <submittedName>
        <fullName evidence="1">Uncharacterized protein</fullName>
    </submittedName>
</protein>
<organism evidence="1 2">
    <name type="scientific">Eoetvoesiella caeni</name>
    <dbReference type="NCBI Taxonomy" id="645616"/>
    <lineage>
        <taxon>Bacteria</taxon>
        <taxon>Pseudomonadati</taxon>
        <taxon>Pseudomonadota</taxon>
        <taxon>Betaproteobacteria</taxon>
        <taxon>Burkholderiales</taxon>
        <taxon>Alcaligenaceae</taxon>
        <taxon>Eoetvoesiella</taxon>
    </lineage>
</organism>
<gene>
    <name evidence="1" type="ORF">DFR37_102396</name>
</gene>
<dbReference type="AlphaFoldDB" id="A0A366HIB0"/>
<dbReference type="EMBL" id="QNRQ01000002">
    <property type="protein sequence ID" value="RBP42012.1"/>
    <property type="molecule type" value="Genomic_DNA"/>
</dbReference>
<evidence type="ECO:0000313" key="1">
    <source>
        <dbReference type="EMBL" id="RBP42012.1"/>
    </source>
</evidence>
<keyword evidence="2" id="KW-1185">Reference proteome</keyword>
<reference evidence="1 2" key="1">
    <citation type="submission" date="2018-06" db="EMBL/GenBank/DDBJ databases">
        <title>Genomic Encyclopedia of Type Strains, Phase IV (KMG-IV): sequencing the most valuable type-strain genomes for metagenomic binning, comparative biology and taxonomic classification.</title>
        <authorList>
            <person name="Goeker M."/>
        </authorList>
    </citation>
    <scope>NUCLEOTIDE SEQUENCE [LARGE SCALE GENOMIC DNA]</scope>
    <source>
        <strain evidence="1 2">DSM 25520</strain>
    </source>
</reference>
<sequence>MAGMSTARTGKEAVHAPALKAKGCVAAGALQLRPMPQK</sequence>